<dbReference type="GO" id="GO:0016829">
    <property type="term" value="F:lyase activity"/>
    <property type="evidence" value="ECO:0007669"/>
    <property type="project" value="UniProtKB-KW"/>
</dbReference>
<dbReference type="Pfam" id="PF00903">
    <property type="entry name" value="Glyoxalase"/>
    <property type="match status" value="1"/>
</dbReference>
<evidence type="ECO:0000259" key="1">
    <source>
        <dbReference type="PROSITE" id="PS51819"/>
    </source>
</evidence>
<dbReference type="EMBL" id="BNJK01000001">
    <property type="protein sequence ID" value="GHO92634.1"/>
    <property type="molecule type" value="Genomic_DNA"/>
</dbReference>
<organism evidence="2 3">
    <name type="scientific">Reticulibacter mediterranei</name>
    <dbReference type="NCBI Taxonomy" id="2778369"/>
    <lineage>
        <taxon>Bacteria</taxon>
        <taxon>Bacillati</taxon>
        <taxon>Chloroflexota</taxon>
        <taxon>Ktedonobacteria</taxon>
        <taxon>Ktedonobacterales</taxon>
        <taxon>Reticulibacteraceae</taxon>
        <taxon>Reticulibacter</taxon>
    </lineage>
</organism>
<dbReference type="InterPro" id="IPR037523">
    <property type="entry name" value="VOC_core"/>
</dbReference>
<dbReference type="Proteomes" id="UP000597444">
    <property type="component" value="Unassembled WGS sequence"/>
</dbReference>
<comment type="caution">
    <text evidence="2">The sequence shown here is derived from an EMBL/GenBank/DDBJ whole genome shotgun (WGS) entry which is preliminary data.</text>
</comment>
<evidence type="ECO:0000313" key="3">
    <source>
        <dbReference type="Proteomes" id="UP000597444"/>
    </source>
</evidence>
<sequence length="129" mass="14306">MSIQLHKPEYIVVYVSDMQRSVAFYRDVLGLALKFTTPGWSEFETGSVKLALHRGSEERLPEQGGRPPAGVSHLAFVVENIQAVYEDLQARGARFSLPPQKQVTGNTLAVLHDPDGFGITIQERQEGRA</sequence>
<accession>A0A8J3MZ10</accession>
<proteinExistence type="predicted"/>
<keyword evidence="2" id="KW-0456">Lyase</keyword>
<dbReference type="InterPro" id="IPR004360">
    <property type="entry name" value="Glyas_Fos-R_dOase_dom"/>
</dbReference>
<feature type="domain" description="VOC" evidence="1">
    <location>
        <begin position="7"/>
        <end position="124"/>
    </location>
</feature>
<name>A0A8J3MZ10_9CHLR</name>
<dbReference type="PANTHER" id="PTHR33993">
    <property type="entry name" value="GLYOXALASE-RELATED"/>
    <property type="match status" value="1"/>
</dbReference>
<keyword evidence="3" id="KW-1185">Reference proteome</keyword>
<dbReference type="InterPro" id="IPR029068">
    <property type="entry name" value="Glyas_Bleomycin-R_OHBP_Dase"/>
</dbReference>
<protein>
    <submittedName>
        <fullName evidence="2">Lactoylglutathione lyase</fullName>
    </submittedName>
</protein>
<dbReference type="InterPro" id="IPR052164">
    <property type="entry name" value="Anthracycline_SecMetBiosynth"/>
</dbReference>
<dbReference type="AlphaFoldDB" id="A0A8J3MZ10"/>
<dbReference type="Gene3D" id="3.10.180.10">
    <property type="entry name" value="2,3-Dihydroxybiphenyl 1,2-Dioxygenase, domain 1"/>
    <property type="match status" value="1"/>
</dbReference>
<reference evidence="2" key="1">
    <citation type="submission" date="2020-10" db="EMBL/GenBank/DDBJ databases">
        <title>Taxonomic study of unclassified bacteria belonging to the class Ktedonobacteria.</title>
        <authorList>
            <person name="Yabe S."/>
            <person name="Wang C.M."/>
            <person name="Zheng Y."/>
            <person name="Sakai Y."/>
            <person name="Cavaletti L."/>
            <person name="Monciardini P."/>
            <person name="Donadio S."/>
        </authorList>
    </citation>
    <scope>NUCLEOTIDE SEQUENCE</scope>
    <source>
        <strain evidence="2">ID150040</strain>
    </source>
</reference>
<dbReference type="PROSITE" id="PS51819">
    <property type="entry name" value="VOC"/>
    <property type="match status" value="1"/>
</dbReference>
<dbReference type="RefSeq" id="WP_220203454.1">
    <property type="nucleotide sequence ID" value="NZ_BNJK01000001.1"/>
</dbReference>
<dbReference type="SUPFAM" id="SSF54593">
    <property type="entry name" value="Glyoxalase/Bleomycin resistance protein/Dihydroxybiphenyl dioxygenase"/>
    <property type="match status" value="1"/>
</dbReference>
<gene>
    <name evidence="2" type="ORF">KSF_026820</name>
</gene>
<evidence type="ECO:0000313" key="2">
    <source>
        <dbReference type="EMBL" id="GHO92634.1"/>
    </source>
</evidence>